<organism evidence="10 11">
    <name type="scientific">Stygiobacter electus</name>
    <dbReference type="NCBI Taxonomy" id="3032292"/>
    <lineage>
        <taxon>Bacteria</taxon>
        <taxon>Pseudomonadati</taxon>
        <taxon>Ignavibacteriota</taxon>
        <taxon>Ignavibacteria</taxon>
        <taxon>Ignavibacteriales</taxon>
        <taxon>Melioribacteraceae</taxon>
        <taxon>Stygiobacter</taxon>
    </lineage>
</organism>
<keyword evidence="4 8" id="KW-0812">Transmembrane</keyword>
<keyword evidence="3" id="KW-1003">Cell membrane</keyword>
<keyword evidence="5 8" id="KW-1133">Transmembrane helix</keyword>
<evidence type="ECO:0000256" key="2">
    <source>
        <dbReference type="ARBA" id="ARBA00008914"/>
    </source>
</evidence>
<evidence type="ECO:0000256" key="7">
    <source>
        <dbReference type="PROSITE-ProRule" id="PRU00473"/>
    </source>
</evidence>
<dbReference type="GO" id="GO:0005886">
    <property type="term" value="C:plasma membrane"/>
    <property type="evidence" value="ECO:0007669"/>
    <property type="project" value="UniProtKB-SubCell"/>
</dbReference>
<dbReference type="CDD" id="cd07185">
    <property type="entry name" value="OmpA_C-like"/>
    <property type="match status" value="1"/>
</dbReference>
<proteinExistence type="inferred from homology"/>
<dbReference type="Pfam" id="PF13677">
    <property type="entry name" value="MotB_plug"/>
    <property type="match status" value="1"/>
</dbReference>
<comment type="subcellular location">
    <subcellularLocation>
        <location evidence="1">Cell membrane</location>
        <topology evidence="1">Single-pass membrane protein</topology>
    </subcellularLocation>
</comment>
<gene>
    <name evidence="10" type="ORF">P0M35_03625</name>
</gene>
<evidence type="ECO:0000256" key="3">
    <source>
        <dbReference type="ARBA" id="ARBA00022475"/>
    </source>
</evidence>
<evidence type="ECO:0000256" key="8">
    <source>
        <dbReference type="SAM" id="Phobius"/>
    </source>
</evidence>
<feature type="domain" description="OmpA-like" evidence="9">
    <location>
        <begin position="109"/>
        <end position="228"/>
    </location>
</feature>
<dbReference type="EMBL" id="JARGDL010000003">
    <property type="protein sequence ID" value="MDF1611226.1"/>
    <property type="molecule type" value="Genomic_DNA"/>
</dbReference>
<dbReference type="SUPFAM" id="SSF103088">
    <property type="entry name" value="OmpA-like"/>
    <property type="match status" value="1"/>
</dbReference>
<dbReference type="Gene3D" id="3.30.1330.60">
    <property type="entry name" value="OmpA-like domain"/>
    <property type="match status" value="1"/>
</dbReference>
<reference evidence="10" key="1">
    <citation type="submission" date="2023-03" db="EMBL/GenBank/DDBJ databases">
        <title>Stygiobacter electus gen. nov., sp. nov., facultatively anaerobic thermotolerant bacterium of the class Ignavibacteria from a well of Yessentuki mineral water deposit.</title>
        <authorList>
            <person name="Podosokorskaya O.A."/>
            <person name="Elcheninov A.G."/>
            <person name="Petrova N.F."/>
            <person name="Zavarzina D.G."/>
            <person name="Kublanov I.V."/>
            <person name="Merkel A.Y."/>
        </authorList>
    </citation>
    <scope>NUCLEOTIDE SEQUENCE</scope>
    <source>
        <strain evidence="10">09-Me</strain>
    </source>
</reference>
<protein>
    <submittedName>
        <fullName evidence="10">OmpA family protein</fullName>
    </submittedName>
</protein>
<dbReference type="Pfam" id="PF00691">
    <property type="entry name" value="OmpA"/>
    <property type="match status" value="1"/>
</dbReference>
<evidence type="ECO:0000256" key="4">
    <source>
        <dbReference type="ARBA" id="ARBA00022692"/>
    </source>
</evidence>
<dbReference type="PANTHER" id="PTHR30329">
    <property type="entry name" value="STATOR ELEMENT OF FLAGELLAR MOTOR COMPLEX"/>
    <property type="match status" value="1"/>
</dbReference>
<dbReference type="InterPro" id="IPR050330">
    <property type="entry name" value="Bact_OuterMem_StrucFunc"/>
</dbReference>
<dbReference type="PROSITE" id="PS51123">
    <property type="entry name" value="OMPA_2"/>
    <property type="match status" value="1"/>
</dbReference>
<keyword evidence="6 7" id="KW-0472">Membrane</keyword>
<sequence>MSRLIPEENFHAEEGNDKDRYLITYADLITLLLGLFIILYTISNIDAVKYKNVAQALGSIFGKENINKVVTNDISNNVLESPKNKLIDQLSKLIENYDYTSSIQLEESERGITIHILDDILFAPGQAVLNEGSKVVLNRLASVIRSIPNDIRIEGHTDNTPINTPRYPSNWHLSVDRALNTAYYLIQNEGVDPDKVSIVGYAEYHPIAPNDTPESRTKNRRVDLVILK</sequence>
<evidence type="ECO:0000259" key="9">
    <source>
        <dbReference type="PROSITE" id="PS51123"/>
    </source>
</evidence>
<dbReference type="RefSeq" id="WP_321535121.1">
    <property type="nucleotide sequence ID" value="NZ_JARGDL010000003.1"/>
</dbReference>
<evidence type="ECO:0000313" key="10">
    <source>
        <dbReference type="EMBL" id="MDF1611226.1"/>
    </source>
</evidence>
<dbReference type="AlphaFoldDB" id="A0AAE3NW98"/>
<dbReference type="InterPro" id="IPR006665">
    <property type="entry name" value="OmpA-like"/>
</dbReference>
<dbReference type="Proteomes" id="UP001221302">
    <property type="component" value="Unassembled WGS sequence"/>
</dbReference>
<name>A0AAE3NW98_9BACT</name>
<evidence type="ECO:0000256" key="5">
    <source>
        <dbReference type="ARBA" id="ARBA00022989"/>
    </source>
</evidence>
<evidence type="ECO:0000313" key="11">
    <source>
        <dbReference type="Proteomes" id="UP001221302"/>
    </source>
</evidence>
<dbReference type="InterPro" id="IPR025713">
    <property type="entry name" value="MotB-like_N_dom"/>
</dbReference>
<feature type="transmembrane region" description="Helical" evidence="8">
    <location>
        <begin position="21"/>
        <end position="42"/>
    </location>
</feature>
<keyword evidence="11" id="KW-1185">Reference proteome</keyword>
<accession>A0AAE3NW98</accession>
<comment type="caution">
    <text evidence="10">The sequence shown here is derived from an EMBL/GenBank/DDBJ whole genome shotgun (WGS) entry which is preliminary data.</text>
</comment>
<evidence type="ECO:0000256" key="1">
    <source>
        <dbReference type="ARBA" id="ARBA00004162"/>
    </source>
</evidence>
<evidence type="ECO:0000256" key="6">
    <source>
        <dbReference type="ARBA" id="ARBA00023136"/>
    </source>
</evidence>
<dbReference type="InterPro" id="IPR036737">
    <property type="entry name" value="OmpA-like_sf"/>
</dbReference>
<comment type="similarity">
    <text evidence="2">Belongs to the MotB family.</text>
</comment>
<dbReference type="PANTHER" id="PTHR30329:SF21">
    <property type="entry name" value="LIPOPROTEIN YIAD-RELATED"/>
    <property type="match status" value="1"/>
</dbReference>